<dbReference type="GO" id="GO:0003677">
    <property type="term" value="F:DNA binding"/>
    <property type="evidence" value="ECO:0007669"/>
    <property type="project" value="InterPro"/>
</dbReference>
<reference evidence="5" key="1">
    <citation type="submission" date="2022-05" db="EMBL/GenBank/DDBJ databases">
        <authorList>
            <person name="Pothier F. J."/>
        </authorList>
    </citation>
    <scope>NUCLEOTIDE SEQUENCE</scope>
    <source>
        <strain evidence="5">DAPP-PG734</strain>
        <plasmid evidence="5">P2</plasmid>
    </source>
</reference>
<geneLocation type="plasmid" evidence="5 6">
    <name>P2</name>
</geneLocation>
<evidence type="ECO:0000256" key="1">
    <source>
        <dbReference type="ARBA" id="ARBA00022908"/>
    </source>
</evidence>
<dbReference type="GO" id="GO:0006310">
    <property type="term" value="P:DNA recombination"/>
    <property type="evidence" value="ECO:0007669"/>
    <property type="project" value="UniProtKB-KW"/>
</dbReference>
<dbReference type="RefSeq" id="WP_033764858.1">
    <property type="nucleotide sequence ID" value="NZ_JNVA01000134.1"/>
</dbReference>
<protein>
    <submittedName>
        <fullName evidence="5">Tyrosine-type recombinase/integrase</fullName>
    </submittedName>
</protein>
<keyword evidence="5" id="KW-0614">Plasmid</keyword>
<dbReference type="InterPro" id="IPR050090">
    <property type="entry name" value="Tyrosine_recombinase_XerCD"/>
</dbReference>
<dbReference type="PANTHER" id="PTHR30349">
    <property type="entry name" value="PHAGE INTEGRASE-RELATED"/>
    <property type="match status" value="1"/>
</dbReference>
<keyword evidence="2" id="KW-0233">DNA recombination</keyword>
<dbReference type="PROSITE" id="PS51898">
    <property type="entry name" value="TYR_RECOMBINASE"/>
    <property type="match status" value="1"/>
</dbReference>
<dbReference type="AlphaFoldDB" id="A0AAN2K786"/>
<accession>A0AAN2K786</accession>
<name>A0AAN2K786_ENTAG</name>
<evidence type="ECO:0000313" key="6">
    <source>
        <dbReference type="Proteomes" id="UP001158961"/>
    </source>
</evidence>
<organism evidence="5 6">
    <name type="scientific">Enterobacter agglomerans</name>
    <name type="common">Erwinia herbicola</name>
    <name type="synonym">Pantoea agglomerans</name>
    <dbReference type="NCBI Taxonomy" id="549"/>
    <lineage>
        <taxon>Bacteria</taxon>
        <taxon>Pseudomonadati</taxon>
        <taxon>Pseudomonadota</taxon>
        <taxon>Gammaproteobacteria</taxon>
        <taxon>Enterobacterales</taxon>
        <taxon>Erwiniaceae</taxon>
        <taxon>Pantoea</taxon>
        <taxon>Pantoea agglomerans group</taxon>
    </lineage>
</organism>
<dbReference type="InterPro" id="IPR002104">
    <property type="entry name" value="Integrase_catalytic"/>
</dbReference>
<dbReference type="SUPFAM" id="SSF56349">
    <property type="entry name" value="DNA breaking-rejoining enzymes"/>
    <property type="match status" value="1"/>
</dbReference>
<dbReference type="Pfam" id="PF00589">
    <property type="entry name" value="Phage_integrase"/>
    <property type="match status" value="1"/>
</dbReference>
<evidence type="ECO:0000256" key="2">
    <source>
        <dbReference type="ARBA" id="ARBA00023172"/>
    </source>
</evidence>
<dbReference type="PIRSF" id="PIRSF004576">
    <property type="entry name" value="Resolvase_Rsv"/>
    <property type="match status" value="1"/>
</dbReference>
<dbReference type="InterPro" id="IPR011010">
    <property type="entry name" value="DNA_brk_join_enz"/>
</dbReference>
<dbReference type="InterPro" id="IPR013762">
    <property type="entry name" value="Integrase-like_cat_sf"/>
</dbReference>
<proteinExistence type="predicted"/>
<feature type="domain" description="Tyr recombinase" evidence="4">
    <location>
        <begin position="38"/>
        <end position="234"/>
    </location>
</feature>
<dbReference type="InterPro" id="IPR016423">
    <property type="entry name" value="Resolvase_Rsv"/>
</dbReference>
<feature type="active site" description="O-(3'-phospho-DNA)-tyrosine intermediate" evidence="3">
    <location>
        <position position="221"/>
    </location>
</feature>
<sequence length="242" mass="27361">MNLIPEPDTDRRHAPLMLPGGWARAVRLREMAVAAGLDVPRYLLAPEVGQLLSFLPDLKQRTLIDTLWNTGARLNEALALCPGDFFFDSEVPFLRLRTLKQRAPRGRGRPTREAQAVTPFRAIPLTDTAYVSRMRELFATFRMMTRRATPVWDVASQETPRNWIRGALARAGAQGIRFSVNPVTPHTFRHSFAVHLLMNGIHIKQVQALLGHQRLENTEIYTRIFALDLPADLTFSFPPSAD</sequence>
<keyword evidence="1" id="KW-0229">DNA integration</keyword>
<gene>
    <name evidence="5" type="ORF">DAPPPG734_24105</name>
</gene>
<evidence type="ECO:0000256" key="3">
    <source>
        <dbReference type="PIRSR" id="PIRSR004576-50"/>
    </source>
</evidence>
<evidence type="ECO:0000259" key="4">
    <source>
        <dbReference type="PROSITE" id="PS51898"/>
    </source>
</evidence>
<dbReference type="PANTHER" id="PTHR30349:SF90">
    <property type="entry name" value="TYROSINE RECOMBINASE XERD"/>
    <property type="match status" value="1"/>
</dbReference>
<dbReference type="GO" id="GO:0015074">
    <property type="term" value="P:DNA integration"/>
    <property type="evidence" value="ECO:0007669"/>
    <property type="project" value="UniProtKB-KW"/>
</dbReference>
<dbReference type="EMBL" id="OW970317">
    <property type="protein sequence ID" value="CAH6376202.1"/>
    <property type="molecule type" value="Genomic_DNA"/>
</dbReference>
<dbReference type="Proteomes" id="UP001158961">
    <property type="component" value="Plasmid P2"/>
</dbReference>
<dbReference type="Gene3D" id="1.10.443.10">
    <property type="entry name" value="Intergrase catalytic core"/>
    <property type="match status" value="1"/>
</dbReference>
<evidence type="ECO:0000313" key="5">
    <source>
        <dbReference type="EMBL" id="CAH6376202.1"/>
    </source>
</evidence>